<name>A0A4R5F583_9ACTN</name>
<evidence type="ECO:0000313" key="2">
    <source>
        <dbReference type="Proteomes" id="UP000295136"/>
    </source>
</evidence>
<proteinExistence type="predicted"/>
<comment type="caution">
    <text evidence="1">The sequence shown here is derived from an EMBL/GenBank/DDBJ whole genome shotgun (WGS) entry which is preliminary data.</text>
</comment>
<dbReference type="AlphaFoldDB" id="A0A4R5F583"/>
<dbReference type="Proteomes" id="UP000295136">
    <property type="component" value="Unassembled WGS sequence"/>
</dbReference>
<keyword evidence="2" id="KW-1185">Reference proteome</keyword>
<reference evidence="1 2" key="1">
    <citation type="submission" date="2019-03" db="EMBL/GenBank/DDBJ databases">
        <title>Draft genome sequences of novel Actinobacteria.</title>
        <authorList>
            <person name="Sahin N."/>
            <person name="Ay H."/>
            <person name="Saygin H."/>
        </authorList>
    </citation>
    <scope>NUCLEOTIDE SEQUENCE [LARGE SCALE GENOMIC DNA]</scope>
    <source>
        <strain evidence="1 2">6K102</strain>
    </source>
</reference>
<dbReference type="EMBL" id="SMLD01000085">
    <property type="protein sequence ID" value="TDE42415.1"/>
    <property type="molecule type" value="Genomic_DNA"/>
</dbReference>
<accession>A0A4R5F583</accession>
<organism evidence="1 2">
    <name type="scientific">Nonomuraea mesophila</name>
    <dbReference type="NCBI Taxonomy" id="2530382"/>
    <lineage>
        <taxon>Bacteria</taxon>
        <taxon>Bacillati</taxon>
        <taxon>Actinomycetota</taxon>
        <taxon>Actinomycetes</taxon>
        <taxon>Streptosporangiales</taxon>
        <taxon>Streptosporangiaceae</taxon>
        <taxon>Nonomuraea</taxon>
    </lineage>
</organism>
<evidence type="ECO:0000313" key="1">
    <source>
        <dbReference type="EMBL" id="TDE42415.1"/>
    </source>
</evidence>
<gene>
    <name evidence="1" type="ORF">E1295_27965</name>
</gene>
<protein>
    <submittedName>
        <fullName evidence="1">Uncharacterized protein</fullName>
    </submittedName>
</protein>
<sequence length="60" mass="7149">MDTDLFLYVERLRAHELRAQAEHARLAGKPVHAVRRWEIRLGWTLVEMGLRLVHRRPAHN</sequence>